<reference evidence="5 6" key="1">
    <citation type="submission" date="2024-03" db="EMBL/GenBank/DDBJ databases">
        <title>Draft genome sequence of Pseudonocardia tropica JCM 19149.</title>
        <authorList>
            <person name="Butdee W."/>
            <person name="Duangmal K."/>
        </authorList>
    </citation>
    <scope>NUCLEOTIDE SEQUENCE [LARGE SCALE GENOMIC DNA]</scope>
    <source>
        <strain evidence="5 6">JCM 19149</strain>
    </source>
</reference>
<dbReference type="PANTHER" id="PTHR44688:SF16">
    <property type="entry name" value="DNA-BINDING TRANSCRIPTIONAL ACTIVATOR DEVR_DOSR"/>
    <property type="match status" value="1"/>
</dbReference>
<dbReference type="InterPro" id="IPR036388">
    <property type="entry name" value="WH-like_DNA-bd_sf"/>
</dbReference>
<sequence length="274" mass="29172">MDFHPDGDDAVSRSVGRRLPELQSATGLACVFGGATRPSTDDLDQVVIDQLVGMSTPAMNGLTVVAGRGLGGQAMLRRKPCVVRDYTGSRSITHDYDDAVVVQEKLRSVLAVPVLVRGRVRAVLYGAIRDGIAIGDTAVRAAGTVAERLAGDLGVLLRTPSGPAAGGDYTDLAALDDLSRIARLVPDQVLRRRLERIHRKLSGARHTPGGARLLTQREMDVLRVIATGTSNVTAGDQLGLSAESVKTYLRNAMRKLGVNNRTAAVYEARSRGLL</sequence>
<keyword evidence="2" id="KW-0238">DNA-binding</keyword>
<dbReference type="InterPro" id="IPR029016">
    <property type="entry name" value="GAF-like_dom_sf"/>
</dbReference>
<dbReference type="Gene3D" id="3.30.450.40">
    <property type="match status" value="1"/>
</dbReference>
<keyword evidence="3" id="KW-0804">Transcription</keyword>
<dbReference type="Gene3D" id="1.10.10.10">
    <property type="entry name" value="Winged helix-like DNA-binding domain superfamily/Winged helix DNA-binding domain"/>
    <property type="match status" value="1"/>
</dbReference>
<evidence type="ECO:0000256" key="3">
    <source>
        <dbReference type="ARBA" id="ARBA00023163"/>
    </source>
</evidence>
<feature type="domain" description="HTH luxR-type" evidence="4">
    <location>
        <begin position="207"/>
        <end position="272"/>
    </location>
</feature>
<dbReference type="Pfam" id="PF01590">
    <property type="entry name" value="GAF"/>
    <property type="match status" value="1"/>
</dbReference>
<evidence type="ECO:0000313" key="5">
    <source>
        <dbReference type="EMBL" id="MEQ3540767.1"/>
    </source>
</evidence>
<dbReference type="SUPFAM" id="SSF46894">
    <property type="entry name" value="C-terminal effector domain of the bipartite response regulators"/>
    <property type="match status" value="1"/>
</dbReference>
<dbReference type="SMART" id="SM00421">
    <property type="entry name" value="HTH_LUXR"/>
    <property type="match status" value="1"/>
</dbReference>
<dbReference type="PRINTS" id="PR00038">
    <property type="entry name" value="HTHLUXR"/>
</dbReference>
<evidence type="ECO:0000256" key="2">
    <source>
        <dbReference type="ARBA" id="ARBA00023125"/>
    </source>
</evidence>
<dbReference type="InterPro" id="IPR016032">
    <property type="entry name" value="Sig_transdc_resp-reg_C-effctor"/>
</dbReference>
<dbReference type="Proteomes" id="UP001464923">
    <property type="component" value="Unassembled WGS sequence"/>
</dbReference>
<evidence type="ECO:0000259" key="4">
    <source>
        <dbReference type="PROSITE" id="PS50043"/>
    </source>
</evidence>
<dbReference type="EMBL" id="JBEDNP010000010">
    <property type="protein sequence ID" value="MEQ3540767.1"/>
    <property type="molecule type" value="Genomic_DNA"/>
</dbReference>
<gene>
    <name evidence="5" type="ORF">WHI96_18315</name>
</gene>
<dbReference type="Pfam" id="PF00196">
    <property type="entry name" value="GerE"/>
    <property type="match status" value="1"/>
</dbReference>
<dbReference type="InterPro" id="IPR000792">
    <property type="entry name" value="Tscrpt_reg_LuxR_C"/>
</dbReference>
<comment type="caution">
    <text evidence="5">The sequence shown here is derived from an EMBL/GenBank/DDBJ whole genome shotgun (WGS) entry which is preliminary data.</text>
</comment>
<keyword evidence="6" id="KW-1185">Reference proteome</keyword>
<keyword evidence="1" id="KW-0805">Transcription regulation</keyword>
<dbReference type="InterPro" id="IPR003018">
    <property type="entry name" value="GAF"/>
</dbReference>
<organism evidence="5 6">
    <name type="scientific">Pseudonocardia tropica</name>
    <dbReference type="NCBI Taxonomy" id="681289"/>
    <lineage>
        <taxon>Bacteria</taxon>
        <taxon>Bacillati</taxon>
        <taxon>Actinomycetota</taxon>
        <taxon>Actinomycetes</taxon>
        <taxon>Pseudonocardiales</taxon>
        <taxon>Pseudonocardiaceae</taxon>
        <taxon>Pseudonocardia</taxon>
    </lineage>
</organism>
<dbReference type="SUPFAM" id="SSF55781">
    <property type="entry name" value="GAF domain-like"/>
    <property type="match status" value="1"/>
</dbReference>
<dbReference type="CDD" id="cd06170">
    <property type="entry name" value="LuxR_C_like"/>
    <property type="match status" value="1"/>
</dbReference>
<dbReference type="RefSeq" id="WP_345644046.1">
    <property type="nucleotide sequence ID" value="NZ_BAABLY010000025.1"/>
</dbReference>
<protein>
    <submittedName>
        <fullName evidence="5">LuxR C-terminal-related transcriptional regulator</fullName>
    </submittedName>
</protein>
<name>A0ABV1K075_9PSEU</name>
<proteinExistence type="predicted"/>
<evidence type="ECO:0000256" key="1">
    <source>
        <dbReference type="ARBA" id="ARBA00023015"/>
    </source>
</evidence>
<accession>A0ABV1K075</accession>
<evidence type="ECO:0000313" key="6">
    <source>
        <dbReference type="Proteomes" id="UP001464923"/>
    </source>
</evidence>
<dbReference type="PANTHER" id="PTHR44688">
    <property type="entry name" value="DNA-BINDING TRANSCRIPTIONAL ACTIVATOR DEVR_DOSR"/>
    <property type="match status" value="1"/>
</dbReference>
<dbReference type="PROSITE" id="PS50043">
    <property type="entry name" value="HTH_LUXR_2"/>
    <property type="match status" value="1"/>
</dbReference>